<dbReference type="Gene3D" id="1.10.510.10">
    <property type="entry name" value="Transferase(Phosphotransferase) domain 1"/>
    <property type="match status" value="1"/>
</dbReference>
<evidence type="ECO:0000313" key="2">
    <source>
        <dbReference type="Proteomes" id="UP000566819"/>
    </source>
</evidence>
<sequence>MFQTFGRFPDRWWNAWGRRTNFFNDGGKPKQEWSDGIPKAVVYPMQEVIADIGSEDDEEPRKAEALLELSGASVPLEEAVHLNDLLNRIFKWVPEERISLNDILNHSWFGTKYET</sequence>
<reference evidence="1 2" key="1">
    <citation type="submission" date="2020-03" db="EMBL/GenBank/DDBJ databases">
        <title>Draft Genome Sequence of Cudoniella acicularis.</title>
        <authorList>
            <person name="Buettner E."/>
            <person name="Kellner H."/>
        </authorList>
    </citation>
    <scope>NUCLEOTIDE SEQUENCE [LARGE SCALE GENOMIC DNA]</scope>
    <source>
        <strain evidence="1 2">DSM 108380</strain>
    </source>
</reference>
<accession>A0A8H4W092</accession>
<dbReference type="InterPro" id="IPR011009">
    <property type="entry name" value="Kinase-like_dom_sf"/>
</dbReference>
<dbReference type="SUPFAM" id="SSF56112">
    <property type="entry name" value="Protein kinase-like (PK-like)"/>
    <property type="match status" value="1"/>
</dbReference>
<name>A0A8H4W092_9HELO</name>
<evidence type="ECO:0000313" key="1">
    <source>
        <dbReference type="EMBL" id="KAF4629338.1"/>
    </source>
</evidence>
<dbReference type="EMBL" id="JAAMPI010000690">
    <property type="protein sequence ID" value="KAF4629338.1"/>
    <property type="molecule type" value="Genomic_DNA"/>
</dbReference>
<keyword evidence="2" id="KW-1185">Reference proteome</keyword>
<organism evidence="1 2">
    <name type="scientific">Cudoniella acicularis</name>
    <dbReference type="NCBI Taxonomy" id="354080"/>
    <lineage>
        <taxon>Eukaryota</taxon>
        <taxon>Fungi</taxon>
        <taxon>Dikarya</taxon>
        <taxon>Ascomycota</taxon>
        <taxon>Pezizomycotina</taxon>
        <taxon>Leotiomycetes</taxon>
        <taxon>Helotiales</taxon>
        <taxon>Tricladiaceae</taxon>
        <taxon>Cudoniella</taxon>
    </lineage>
</organism>
<dbReference type="OrthoDB" id="5979581at2759"/>
<proteinExistence type="predicted"/>
<comment type="caution">
    <text evidence="1">The sequence shown here is derived from an EMBL/GenBank/DDBJ whole genome shotgun (WGS) entry which is preliminary data.</text>
</comment>
<gene>
    <name evidence="1" type="ORF">G7Y89_g8813</name>
</gene>
<dbReference type="AlphaFoldDB" id="A0A8H4W092"/>
<dbReference type="Proteomes" id="UP000566819">
    <property type="component" value="Unassembled WGS sequence"/>
</dbReference>
<protein>
    <recommendedName>
        <fullName evidence="3">Protein kinase domain-containing protein</fullName>
    </recommendedName>
</protein>
<evidence type="ECO:0008006" key="3">
    <source>
        <dbReference type="Google" id="ProtNLM"/>
    </source>
</evidence>